<comment type="caution">
    <text evidence="2">The sequence shown here is derived from an EMBL/GenBank/DDBJ whole genome shotgun (WGS) entry which is preliminary data.</text>
</comment>
<dbReference type="AlphaFoldDB" id="A0A4Q7YWQ2"/>
<organism evidence="2 3">
    <name type="scientific">Edaphobacter modestus</name>
    <dbReference type="NCBI Taxonomy" id="388466"/>
    <lineage>
        <taxon>Bacteria</taxon>
        <taxon>Pseudomonadati</taxon>
        <taxon>Acidobacteriota</taxon>
        <taxon>Terriglobia</taxon>
        <taxon>Terriglobales</taxon>
        <taxon>Acidobacteriaceae</taxon>
        <taxon>Edaphobacter</taxon>
    </lineage>
</organism>
<evidence type="ECO:0008006" key="4">
    <source>
        <dbReference type="Google" id="ProtNLM"/>
    </source>
</evidence>
<accession>A0A4Q7YWQ2</accession>
<evidence type="ECO:0000256" key="1">
    <source>
        <dbReference type="SAM" id="SignalP"/>
    </source>
</evidence>
<feature type="signal peptide" evidence="1">
    <location>
        <begin position="1"/>
        <end position="17"/>
    </location>
</feature>
<gene>
    <name evidence="2" type="ORF">BDD14_3067</name>
</gene>
<protein>
    <recommendedName>
        <fullName evidence="4">Lipoprotein</fullName>
    </recommendedName>
</protein>
<dbReference type="EMBL" id="SHKW01000001">
    <property type="protein sequence ID" value="RZU41543.1"/>
    <property type="molecule type" value="Genomic_DNA"/>
</dbReference>
<keyword evidence="3" id="KW-1185">Reference proteome</keyword>
<sequence length="211" mass="22771">MTNPGTLRLTWAATALAAALALTSGCNKHVDNTMHFTDAINTYYAAHPVCLWETSVKFPVQADTSDASKTSGYDALVDQGLLARTTAEKKVMIVASKQVTNYDISEKGRGTWVADVDQPGFGNFCYGRRKVTGIDSSTPTTAERGATTQVMYHYTIVDPPAWATAEETKNAFPQIRENLSGPRTGNAVLIETNEGWKVARTGPAIRPPSGQ</sequence>
<keyword evidence="1" id="KW-0732">Signal</keyword>
<dbReference type="Proteomes" id="UP000292958">
    <property type="component" value="Unassembled WGS sequence"/>
</dbReference>
<evidence type="ECO:0000313" key="2">
    <source>
        <dbReference type="EMBL" id="RZU41543.1"/>
    </source>
</evidence>
<dbReference type="RefSeq" id="WP_242617957.1">
    <property type="nucleotide sequence ID" value="NZ_SHKW01000001.1"/>
</dbReference>
<feature type="chain" id="PRO_5020450955" description="Lipoprotein" evidence="1">
    <location>
        <begin position="18"/>
        <end position="211"/>
    </location>
</feature>
<reference evidence="2 3" key="1">
    <citation type="submission" date="2019-02" db="EMBL/GenBank/DDBJ databases">
        <title>Genomic Encyclopedia of Archaeal and Bacterial Type Strains, Phase II (KMG-II): from individual species to whole genera.</title>
        <authorList>
            <person name="Goeker M."/>
        </authorList>
    </citation>
    <scope>NUCLEOTIDE SEQUENCE [LARGE SCALE GENOMIC DNA]</scope>
    <source>
        <strain evidence="2 3">DSM 18101</strain>
    </source>
</reference>
<proteinExistence type="predicted"/>
<evidence type="ECO:0000313" key="3">
    <source>
        <dbReference type="Proteomes" id="UP000292958"/>
    </source>
</evidence>
<name>A0A4Q7YWQ2_9BACT</name>